<organism evidence="2 3">
    <name type="scientific">Actinoalloteichus hoggarensis</name>
    <dbReference type="NCBI Taxonomy" id="1470176"/>
    <lineage>
        <taxon>Bacteria</taxon>
        <taxon>Bacillati</taxon>
        <taxon>Actinomycetota</taxon>
        <taxon>Actinomycetes</taxon>
        <taxon>Pseudonocardiales</taxon>
        <taxon>Pseudonocardiaceae</taxon>
        <taxon>Actinoalloteichus</taxon>
    </lineage>
</organism>
<evidence type="ECO:0000313" key="2">
    <source>
        <dbReference type="EMBL" id="ASO17715.1"/>
    </source>
</evidence>
<feature type="region of interest" description="Disordered" evidence="1">
    <location>
        <begin position="1"/>
        <end position="37"/>
    </location>
</feature>
<dbReference type="Proteomes" id="UP000204221">
    <property type="component" value="Chromosome"/>
</dbReference>
<dbReference type="KEGG" id="ahg:AHOG_00200"/>
<accession>A0A221VW16</accession>
<keyword evidence="3" id="KW-1185">Reference proteome</keyword>
<dbReference type="AlphaFoldDB" id="A0A221VW16"/>
<evidence type="ECO:0000256" key="1">
    <source>
        <dbReference type="SAM" id="MobiDB-lite"/>
    </source>
</evidence>
<protein>
    <submittedName>
        <fullName evidence="2">Uncharacterized protein</fullName>
    </submittedName>
</protein>
<reference evidence="2 3" key="1">
    <citation type="submission" date="2017-07" db="EMBL/GenBank/DDBJ databases">
        <title>Complete genome sequence of Actinoalloteichus hoggarensis DSM 45943, type strain of Actinoalloteichus hoggarensis.</title>
        <authorList>
            <person name="Ruckert C."/>
            <person name="Nouioui I."/>
            <person name="Willmese J."/>
            <person name="van Wezel G."/>
            <person name="Klenk H.-P."/>
            <person name="Kalinowski J."/>
            <person name="Zotchev S.B."/>
        </authorList>
    </citation>
    <scope>NUCLEOTIDE SEQUENCE [LARGE SCALE GENOMIC DNA]</scope>
    <source>
        <strain evidence="2 3">DSM 45943</strain>
    </source>
</reference>
<dbReference type="EMBL" id="CP022521">
    <property type="protein sequence ID" value="ASO17715.1"/>
    <property type="molecule type" value="Genomic_DNA"/>
</dbReference>
<gene>
    <name evidence="2" type="ORF">AHOG_00200</name>
</gene>
<evidence type="ECO:0000313" key="3">
    <source>
        <dbReference type="Proteomes" id="UP000204221"/>
    </source>
</evidence>
<sequence>MESSALAEWTWPPRDASWPSGSSCRPAAREARHSEKKPALLRMPRRDSRCSSCLAGVHRWHQESVENTRAAVLLRFECSCEDCGRCTDGMVLVTPHREGEGRHRARRGVHLAG</sequence>
<name>A0A221VW16_9PSEU</name>
<feature type="compositionally biased region" description="Basic and acidic residues" evidence="1">
    <location>
        <begin position="27"/>
        <end position="37"/>
    </location>
</feature>
<proteinExistence type="predicted"/>